<keyword evidence="1" id="KW-0732">Signal</keyword>
<proteinExistence type="predicted"/>
<sequence length="244" mass="26643">MKLNAYTMMIVLSLGLAAGCAPGDSGEGTPNEAISSQTNSAIEDGASEDIADHIHNDSSETQLDSEIESLGCVRASSSQKSAVNLGNTKKDEFLQKCAQETNNSFYCAQLVRPNPKSSSTFRCTYGSSQTHSLVHPDENTWKYPIEAVKVLQDLSAKGIKISHIYNWWRPEPYNKNVGGAKGRHPYGTSVDVRFGSEGEANKAFRELCKMRAKKRIRAIGHYGSASLHIGVGDRLANTWGKRCN</sequence>
<accession>A0ABY4CB46</accession>
<dbReference type="EMBL" id="CP093442">
    <property type="protein sequence ID" value="UOF02197.1"/>
    <property type="molecule type" value="Genomic_DNA"/>
</dbReference>
<evidence type="ECO:0000256" key="1">
    <source>
        <dbReference type="SAM" id="SignalP"/>
    </source>
</evidence>
<dbReference type="Gene3D" id="3.30.1380.10">
    <property type="match status" value="1"/>
</dbReference>
<name>A0ABY4CB46_9BACT</name>
<reference evidence="2" key="1">
    <citation type="submission" date="2022-03" db="EMBL/GenBank/DDBJ databases">
        <title>Genome Identification and Characterization of new species Bdellovibrio reynosense LBG001 sp. nov. from a Mexico soil sample.</title>
        <authorList>
            <person name="Camilli A."/>
            <person name="Ajao Y."/>
            <person name="Guo X."/>
        </authorList>
    </citation>
    <scope>NUCLEOTIDE SEQUENCE</scope>
    <source>
        <strain evidence="2">LBG001</strain>
    </source>
</reference>
<evidence type="ECO:0000313" key="3">
    <source>
        <dbReference type="Proteomes" id="UP000830116"/>
    </source>
</evidence>
<dbReference type="PROSITE" id="PS51257">
    <property type="entry name" value="PROKAR_LIPOPROTEIN"/>
    <property type="match status" value="1"/>
</dbReference>
<organism evidence="2 3">
    <name type="scientific">Bdellovibrio reynosensis</name>
    <dbReference type="NCBI Taxonomy" id="2835041"/>
    <lineage>
        <taxon>Bacteria</taxon>
        <taxon>Pseudomonadati</taxon>
        <taxon>Bdellovibrionota</taxon>
        <taxon>Bdellovibrionia</taxon>
        <taxon>Bdellovibrionales</taxon>
        <taxon>Pseudobdellovibrionaceae</taxon>
        <taxon>Bdellovibrio</taxon>
    </lineage>
</organism>
<protein>
    <recommendedName>
        <fullName evidence="4">Peptidase M15A C-terminal domain-containing protein</fullName>
    </recommendedName>
</protein>
<feature type="chain" id="PRO_5045739339" description="Peptidase M15A C-terminal domain-containing protein" evidence="1">
    <location>
        <begin position="21"/>
        <end position="244"/>
    </location>
</feature>
<dbReference type="RefSeq" id="WP_243539088.1">
    <property type="nucleotide sequence ID" value="NZ_CP093442.1"/>
</dbReference>
<dbReference type="InterPro" id="IPR009045">
    <property type="entry name" value="Zn_M74/Hedgehog-like"/>
</dbReference>
<dbReference type="Proteomes" id="UP000830116">
    <property type="component" value="Chromosome"/>
</dbReference>
<keyword evidence="3" id="KW-1185">Reference proteome</keyword>
<gene>
    <name evidence="2" type="ORF">MNR06_04440</name>
</gene>
<evidence type="ECO:0008006" key="4">
    <source>
        <dbReference type="Google" id="ProtNLM"/>
    </source>
</evidence>
<feature type="signal peptide" evidence="1">
    <location>
        <begin position="1"/>
        <end position="20"/>
    </location>
</feature>
<evidence type="ECO:0000313" key="2">
    <source>
        <dbReference type="EMBL" id="UOF02197.1"/>
    </source>
</evidence>